<dbReference type="EMBL" id="CABITT030000003">
    <property type="protein sequence ID" value="VVA99676.1"/>
    <property type="molecule type" value="Genomic_DNA"/>
</dbReference>
<comment type="caution">
    <text evidence="2">The sequence shown here is derived from an EMBL/GenBank/DDBJ whole genome shotgun (WGS) entry which is preliminary data.</text>
</comment>
<dbReference type="Proteomes" id="UP000489600">
    <property type="component" value="Unassembled WGS sequence"/>
</dbReference>
<feature type="compositionally biased region" description="Basic and acidic residues" evidence="1">
    <location>
        <begin position="53"/>
        <end position="70"/>
    </location>
</feature>
<feature type="region of interest" description="Disordered" evidence="1">
    <location>
        <begin position="1"/>
        <end position="70"/>
    </location>
</feature>
<accession>A0A565BFN9</accession>
<sequence>MSFVGGEEATGEVTTGAERGGGRGDGDGDVVTREVEVRRGDKLDESGLIESIARGEDEGKIGEERTVGGR</sequence>
<proteinExistence type="predicted"/>
<reference evidence="2" key="1">
    <citation type="submission" date="2019-07" db="EMBL/GenBank/DDBJ databases">
        <authorList>
            <person name="Dittberner H."/>
        </authorList>
    </citation>
    <scope>NUCLEOTIDE SEQUENCE [LARGE SCALE GENOMIC DNA]</scope>
</reference>
<name>A0A565BFN9_9BRAS</name>
<keyword evidence="3" id="KW-1185">Reference proteome</keyword>
<dbReference type="AlphaFoldDB" id="A0A565BFN9"/>
<evidence type="ECO:0000313" key="2">
    <source>
        <dbReference type="EMBL" id="VVA99676.1"/>
    </source>
</evidence>
<feature type="compositionally biased region" description="Low complexity" evidence="1">
    <location>
        <begin position="1"/>
        <end position="17"/>
    </location>
</feature>
<gene>
    <name evidence="2" type="ORF">ANE_LOCUS10121</name>
</gene>
<feature type="compositionally biased region" description="Basic and acidic residues" evidence="1">
    <location>
        <begin position="20"/>
        <end position="45"/>
    </location>
</feature>
<protein>
    <submittedName>
        <fullName evidence="2">Uncharacterized protein</fullName>
    </submittedName>
</protein>
<organism evidence="2 3">
    <name type="scientific">Arabis nemorensis</name>
    <dbReference type="NCBI Taxonomy" id="586526"/>
    <lineage>
        <taxon>Eukaryota</taxon>
        <taxon>Viridiplantae</taxon>
        <taxon>Streptophyta</taxon>
        <taxon>Embryophyta</taxon>
        <taxon>Tracheophyta</taxon>
        <taxon>Spermatophyta</taxon>
        <taxon>Magnoliopsida</taxon>
        <taxon>eudicotyledons</taxon>
        <taxon>Gunneridae</taxon>
        <taxon>Pentapetalae</taxon>
        <taxon>rosids</taxon>
        <taxon>malvids</taxon>
        <taxon>Brassicales</taxon>
        <taxon>Brassicaceae</taxon>
        <taxon>Arabideae</taxon>
        <taxon>Arabis</taxon>
    </lineage>
</organism>
<evidence type="ECO:0000256" key="1">
    <source>
        <dbReference type="SAM" id="MobiDB-lite"/>
    </source>
</evidence>
<evidence type="ECO:0000313" key="3">
    <source>
        <dbReference type="Proteomes" id="UP000489600"/>
    </source>
</evidence>